<comment type="caution">
    <text evidence="11">The sequence shown here is derived from an EMBL/GenBank/DDBJ whole genome shotgun (WGS) entry which is preliminary data.</text>
</comment>
<dbReference type="GO" id="GO:1902600">
    <property type="term" value="P:proton transmembrane transport"/>
    <property type="evidence" value="ECO:0007669"/>
    <property type="project" value="InterPro"/>
</dbReference>
<evidence type="ECO:0000256" key="9">
    <source>
        <dbReference type="SAM" id="Phobius"/>
    </source>
</evidence>
<evidence type="ECO:0000256" key="4">
    <source>
        <dbReference type="ARBA" id="ARBA00022449"/>
    </source>
</evidence>
<evidence type="ECO:0000259" key="10">
    <source>
        <dbReference type="Pfam" id="PF00999"/>
    </source>
</evidence>
<dbReference type="Gene3D" id="1.20.1530.20">
    <property type="match status" value="1"/>
</dbReference>
<accession>A0A8J7K0Q3</accession>
<keyword evidence="6 9" id="KW-1133">Transmembrane helix</keyword>
<evidence type="ECO:0000256" key="2">
    <source>
        <dbReference type="ARBA" id="ARBA00005551"/>
    </source>
</evidence>
<evidence type="ECO:0000256" key="7">
    <source>
        <dbReference type="ARBA" id="ARBA00023065"/>
    </source>
</evidence>
<keyword evidence="3" id="KW-0813">Transport</keyword>
<feature type="transmembrane region" description="Helical" evidence="9">
    <location>
        <begin position="332"/>
        <end position="350"/>
    </location>
</feature>
<dbReference type="GO" id="GO:0016020">
    <property type="term" value="C:membrane"/>
    <property type="evidence" value="ECO:0007669"/>
    <property type="project" value="UniProtKB-SubCell"/>
</dbReference>
<reference evidence="11" key="1">
    <citation type="submission" date="2020-10" db="EMBL/GenBank/DDBJ databases">
        <title>Bacterium isolated from coastal waters sediment.</title>
        <authorList>
            <person name="Chen R.-J."/>
            <person name="Lu D.-C."/>
            <person name="Zhu K.-L."/>
            <person name="Du Z.-J."/>
        </authorList>
    </citation>
    <scope>NUCLEOTIDE SEQUENCE</scope>
    <source>
        <strain evidence="11">N1Y112</strain>
    </source>
</reference>
<evidence type="ECO:0000313" key="11">
    <source>
        <dbReference type="EMBL" id="MBE9399464.1"/>
    </source>
</evidence>
<evidence type="ECO:0000256" key="1">
    <source>
        <dbReference type="ARBA" id="ARBA00004141"/>
    </source>
</evidence>
<protein>
    <submittedName>
        <fullName evidence="11">Cation:proton antiporter</fullName>
    </submittedName>
</protein>
<dbReference type="InterPro" id="IPR038770">
    <property type="entry name" value="Na+/solute_symporter_sf"/>
</dbReference>
<dbReference type="PANTHER" id="PTHR42751:SF3">
    <property type="entry name" value="SODIUM_GLUTAMATE SYMPORTER"/>
    <property type="match status" value="1"/>
</dbReference>
<feature type="transmembrane region" description="Helical" evidence="9">
    <location>
        <begin position="240"/>
        <end position="258"/>
    </location>
</feature>
<keyword evidence="7" id="KW-0406">Ion transport</keyword>
<dbReference type="AlphaFoldDB" id="A0A8J7K0Q3"/>
<evidence type="ECO:0000256" key="5">
    <source>
        <dbReference type="ARBA" id="ARBA00022692"/>
    </source>
</evidence>
<dbReference type="Proteomes" id="UP000640333">
    <property type="component" value="Unassembled WGS sequence"/>
</dbReference>
<dbReference type="Pfam" id="PF00999">
    <property type="entry name" value="Na_H_Exchanger"/>
    <property type="match status" value="1"/>
</dbReference>
<evidence type="ECO:0000313" key="12">
    <source>
        <dbReference type="Proteomes" id="UP000640333"/>
    </source>
</evidence>
<feature type="transmembrane region" description="Helical" evidence="9">
    <location>
        <begin position="117"/>
        <end position="136"/>
    </location>
</feature>
<keyword evidence="12" id="KW-1185">Reference proteome</keyword>
<feature type="transmembrane region" description="Helical" evidence="9">
    <location>
        <begin position="148"/>
        <end position="168"/>
    </location>
</feature>
<sequence>MEEHNLVFSFFLIFTGAAILASAALYTRQPLLVAYIVLGAVLGPYGMGYVSDTQMLSEISHIGIIFLLFLLGLDMQPSHLIHMLKKATLVAIGSSIIFFATGYGIGVAFGYTQTEAAIIGAALMFSSTIIGIKLLPTTVLHHRHTGELVVGLLLLQDVIAIMVLLFLYSGDSGDNGMGTYLKTLAALPALIAGAFVFVKYVLLKLIQRFDRFHEYIFLLAIGWCLGLAEVAQMSGLSAEIGAFVAGVSIATSPIAQYIATSLKPLRDFFLILFFFSIGASFNLSLLDEIIVPSVILAVLVIALKPVVFRFMLSKISESKSLAWEVGFRLGQISEFSLLIAYIATSAALIGQEASHVIQATAILTFLLSSYVVIFNFPSPIAVSDKLRRD</sequence>
<feature type="domain" description="Cation/H+ exchanger transmembrane" evidence="10">
    <location>
        <begin position="24"/>
        <end position="368"/>
    </location>
</feature>
<feature type="transmembrane region" description="Helical" evidence="9">
    <location>
        <begin position="265"/>
        <end position="283"/>
    </location>
</feature>
<name>A0A8J7K0Q3_9GAMM</name>
<dbReference type="RefSeq" id="WP_193955160.1">
    <property type="nucleotide sequence ID" value="NZ_JADEYS010000028.1"/>
</dbReference>
<organism evidence="11 12">
    <name type="scientific">Pontibacterium sinense</name>
    <dbReference type="NCBI Taxonomy" id="2781979"/>
    <lineage>
        <taxon>Bacteria</taxon>
        <taxon>Pseudomonadati</taxon>
        <taxon>Pseudomonadota</taxon>
        <taxon>Gammaproteobacteria</taxon>
        <taxon>Oceanospirillales</taxon>
        <taxon>Oceanospirillaceae</taxon>
        <taxon>Pontibacterium</taxon>
    </lineage>
</organism>
<keyword evidence="4" id="KW-0050">Antiport</keyword>
<feature type="transmembrane region" description="Helical" evidence="9">
    <location>
        <begin position="289"/>
        <end position="312"/>
    </location>
</feature>
<feature type="transmembrane region" description="Helical" evidence="9">
    <location>
        <begin position="32"/>
        <end position="50"/>
    </location>
</feature>
<feature type="transmembrane region" description="Helical" evidence="9">
    <location>
        <begin position="56"/>
        <end position="75"/>
    </location>
</feature>
<evidence type="ECO:0000256" key="3">
    <source>
        <dbReference type="ARBA" id="ARBA00022448"/>
    </source>
</evidence>
<dbReference type="PANTHER" id="PTHR42751">
    <property type="entry name" value="SODIUM/HYDROGEN EXCHANGER FAMILY/TRKA DOMAIN PROTEIN"/>
    <property type="match status" value="1"/>
</dbReference>
<evidence type="ECO:0000256" key="6">
    <source>
        <dbReference type="ARBA" id="ARBA00022989"/>
    </source>
</evidence>
<proteinExistence type="inferred from homology"/>
<feature type="transmembrane region" description="Helical" evidence="9">
    <location>
        <begin position="87"/>
        <end position="111"/>
    </location>
</feature>
<feature type="transmembrane region" description="Helical" evidence="9">
    <location>
        <begin position="180"/>
        <end position="203"/>
    </location>
</feature>
<evidence type="ECO:0000256" key="8">
    <source>
        <dbReference type="ARBA" id="ARBA00023136"/>
    </source>
</evidence>
<keyword evidence="8 9" id="KW-0472">Membrane</keyword>
<keyword evidence="5 9" id="KW-0812">Transmembrane</keyword>
<gene>
    <name evidence="11" type="ORF">IOQ59_19560</name>
</gene>
<feature type="transmembrane region" description="Helical" evidence="9">
    <location>
        <begin position="6"/>
        <end position="25"/>
    </location>
</feature>
<comment type="subcellular location">
    <subcellularLocation>
        <location evidence="1">Membrane</location>
        <topology evidence="1">Multi-pass membrane protein</topology>
    </subcellularLocation>
</comment>
<dbReference type="GO" id="GO:0015297">
    <property type="term" value="F:antiporter activity"/>
    <property type="evidence" value="ECO:0007669"/>
    <property type="project" value="UniProtKB-KW"/>
</dbReference>
<feature type="transmembrane region" description="Helical" evidence="9">
    <location>
        <begin position="215"/>
        <end position="234"/>
    </location>
</feature>
<dbReference type="InterPro" id="IPR006153">
    <property type="entry name" value="Cation/H_exchanger_TM"/>
</dbReference>
<dbReference type="EMBL" id="JADEYS010000028">
    <property type="protein sequence ID" value="MBE9399464.1"/>
    <property type="molecule type" value="Genomic_DNA"/>
</dbReference>
<feature type="transmembrane region" description="Helical" evidence="9">
    <location>
        <begin position="356"/>
        <end position="378"/>
    </location>
</feature>
<comment type="similarity">
    <text evidence="2">Belongs to the monovalent cation:proton antiporter 2 (CPA2) transporter (TC 2.A.37) family.</text>
</comment>